<sequence>DSGVSTPTSTWNIRFGHILPLQSPEFAAGQETTFEVDLRGSGEPVASTAKHSIFRRRTNPAAGDIDPADIVSPVPDLKDPSGDSEVVTEADTICPDAARCLSELTPFGAKFRLSCTIRPSTAEEQATTVFAANEDIREGYLFVFFFLHRKFNHLTLLNYDEGVVHMPSPEFRFKVSENQRIQSLQDRLGYESGNRQTHERAFYLLVDGSVGGQVHLEIEISDLEHLGMPEPAEQEAVQIAQTSTVAALPAASPASDVPKALPVETLASRSESNAAELPPHIDPTNALARTYDQFSQYPPPPQQYMRGQPQLNYPQPPYGAPQAFYGPWMNAENYVNPLPVVYEPLNPRQFSIPPFIPGVLGQAFACPSTTNAIGLSRLAYARIYSSGEFIA</sequence>
<evidence type="ECO:0000313" key="3">
    <source>
        <dbReference type="Proteomes" id="UP000281553"/>
    </source>
</evidence>
<dbReference type="AlphaFoldDB" id="A0A3P7NT29"/>
<name>A0A3P7NT29_DIBLA</name>
<proteinExistence type="predicted"/>
<reference evidence="2 3" key="1">
    <citation type="submission" date="2018-11" db="EMBL/GenBank/DDBJ databases">
        <authorList>
            <consortium name="Pathogen Informatics"/>
        </authorList>
    </citation>
    <scope>NUCLEOTIDE SEQUENCE [LARGE SCALE GENOMIC DNA]</scope>
</reference>
<organism evidence="2 3">
    <name type="scientific">Dibothriocephalus latus</name>
    <name type="common">Fish tapeworm</name>
    <name type="synonym">Diphyllobothrium latum</name>
    <dbReference type="NCBI Taxonomy" id="60516"/>
    <lineage>
        <taxon>Eukaryota</taxon>
        <taxon>Metazoa</taxon>
        <taxon>Spiralia</taxon>
        <taxon>Lophotrochozoa</taxon>
        <taxon>Platyhelminthes</taxon>
        <taxon>Cestoda</taxon>
        <taxon>Eucestoda</taxon>
        <taxon>Diphyllobothriidea</taxon>
        <taxon>Diphyllobothriidae</taxon>
        <taxon>Dibothriocephalus</taxon>
    </lineage>
</organism>
<dbReference type="Proteomes" id="UP000281553">
    <property type="component" value="Unassembled WGS sequence"/>
</dbReference>
<accession>A0A3P7NT29</accession>
<feature type="non-terminal residue" evidence="2">
    <location>
        <position position="1"/>
    </location>
</feature>
<dbReference type="EMBL" id="UYRU01053100">
    <property type="protein sequence ID" value="VDN12129.1"/>
    <property type="molecule type" value="Genomic_DNA"/>
</dbReference>
<feature type="region of interest" description="Disordered" evidence="1">
    <location>
        <begin position="64"/>
        <end position="84"/>
    </location>
</feature>
<keyword evidence="3" id="KW-1185">Reference proteome</keyword>
<evidence type="ECO:0000256" key="1">
    <source>
        <dbReference type="SAM" id="MobiDB-lite"/>
    </source>
</evidence>
<protein>
    <submittedName>
        <fullName evidence="2">Uncharacterized protein</fullName>
    </submittedName>
</protein>
<gene>
    <name evidence="2" type="ORF">DILT_LOCUS7960</name>
</gene>
<evidence type="ECO:0000313" key="2">
    <source>
        <dbReference type="EMBL" id="VDN12129.1"/>
    </source>
</evidence>